<dbReference type="EMBL" id="JACBZX010000001">
    <property type="protein sequence ID" value="NYG36041.1"/>
    <property type="molecule type" value="Genomic_DNA"/>
</dbReference>
<keyword evidence="4" id="KW-1185">Reference proteome</keyword>
<protein>
    <submittedName>
        <fullName evidence="3">Uncharacterized protein</fullName>
    </submittedName>
</protein>
<evidence type="ECO:0000313" key="4">
    <source>
        <dbReference type="Proteomes" id="UP000592181"/>
    </source>
</evidence>
<feature type="transmembrane region" description="Helical" evidence="2">
    <location>
        <begin position="6"/>
        <end position="28"/>
    </location>
</feature>
<evidence type="ECO:0000256" key="2">
    <source>
        <dbReference type="SAM" id="Phobius"/>
    </source>
</evidence>
<evidence type="ECO:0000313" key="3">
    <source>
        <dbReference type="EMBL" id="NYG36041.1"/>
    </source>
</evidence>
<dbReference type="RefSeq" id="WP_179461609.1">
    <property type="nucleotide sequence ID" value="NZ_JACBZX010000001.1"/>
</dbReference>
<reference evidence="3 4" key="1">
    <citation type="submission" date="2020-07" db="EMBL/GenBank/DDBJ databases">
        <title>Sequencing the genomes of 1000 actinobacteria strains.</title>
        <authorList>
            <person name="Klenk H.-P."/>
        </authorList>
    </citation>
    <scope>NUCLEOTIDE SEQUENCE [LARGE SCALE GENOMIC DNA]</scope>
    <source>
        <strain evidence="3 4">DSM 24723</strain>
    </source>
</reference>
<accession>A0A852XC16</accession>
<keyword evidence="2" id="KW-0812">Transmembrane</keyword>
<comment type="caution">
    <text evidence="3">The sequence shown here is derived from an EMBL/GenBank/DDBJ whole genome shotgun (WGS) entry which is preliminary data.</text>
</comment>
<evidence type="ECO:0000256" key="1">
    <source>
        <dbReference type="SAM" id="MobiDB-lite"/>
    </source>
</evidence>
<name>A0A852XC16_9MICO</name>
<feature type="region of interest" description="Disordered" evidence="1">
    <location>
        <begin position="39"/>
        <end position="64"/>
    </location>
</feature>
<sequence length="64" mass="6845">MPSVGPIVVAVVVLLTLAVVVLALGSWLRARQMRRLRLEGTQIRRQSAPQQPPGEGRSGRTGGT</sequence>
<dbReference type="Proteomes" id="UP000592181">
    <property type="component" value="Unassembled WGS sequence"/>
</dbReference>
<dbReference type="AlphaFoldDB" id="A0A852XC16"/>
<proteinExistence type="predicted"/>
<keyword evidence="2" id="KW-0472">Membrane</keyword>
<organism evidence="3 4">
    <name type="scientific">Janibacter alkaliphilus</name>
    <dbReference type="NCBI Taxonomy" id="1069963"/>
    <lineage>
        <taxon>Bacteria</taxon>
        <taxon>Bacillati</taxon>
        <taxon>Actinomycetota</taxon>
        <taxon>Actinomycetes</taxon>
        <taxon>Micrococcales</taxon>
        <taxon>Intrasporangiaceae</taxon>
        <taxon>Janibacter</taxon>
    </lineage>
</organism>
<keyword evidence="2" id="KW-1133">Transmembrane helix</keyword>
<gene>
    <name evidence="3" type="ORF">BJY28_000510</name>
</gene>